<dbReference type="Proteomes" id="UP000218542">
    <property type="component" value="Unassembled WGS sequence"/>
</dbReference>
<evidence type="ECO:0000313" key="2">
    <source>
        <dbReference type="Proteomes" id="UP000218542"/>
    </source>
</evidence>
<reference evidence="2" key="1">
    <citation type="journal article" date="2017" name="Environ. Microbiol. Rep.">
        <title>Genetic Diversity of Marine Anaerobic Ammonium-Oxidizing Bacteria as Revealed by Genomic and Proteomic Analyses of 'Candidatus Scalindua japonica'.</title>
        <authorList>
            <person name="Oshiki M."/>
            <person name="Mizuto K."/>
            <person name="Kimura Z."/>
            <person name="Kindaichi T."/>
            <person name="Satoh H."/>
            <person name="Okabe S."/>
        </authorList>
    </citation>
    <scope>NUCLEOTIDE SEQUENCE [LARGE SCALE GENOMIC DNA]</scope>
    <source>
        <strain evidence="2">husup-a2</strain>
    </source>
</reference>
<dbReference type="Pfam" id="PF10387">
    <property type="entry name" value="DUF2442"/>
    <property type="match status" value="1"/>
</dbReference>
<dbReference type="InterPro" id="IPR018841">
    <property type="entry name" value="DUF2442"/>
</dbReference>
<organism evidence="1 2">
    <name type="scientific">Candidatus Scalindua japonica</name>
    <dbReference type="NCBI Taxonomy" id="1284222"/>
    <lineage>
        <taxon>Bacteria</taxon>
        <taxon>Pseudomonadati</taxon>
        <taxon>Planctomycetota</taxon>
        <taxon>Candidatus Brocadiia</taxon>
        <taxon>Candidatus Brocadiales</taxon>
        <taxon>Candidatus Scalinduaceae</taxon>
        <taxon>Candidatus Scalindua</taxon>
    </lineage>
</organism>
<comment type="caution">
    <text evidence="1">The sequence shown here is derived from an EMBL/GenBank/DDBJ whole genome shotgun (WGS) entry which is preliminary data.</text>
</comment>
<name>A0A286TUN2_9BACT</name>
<proteinExistence type="predicted"/>
<gene>
    <name evidence="1" type="ORF">SCALIN_C04_0043</name>
</gene>
<accession>A0A286TUN2</accession>
<evidence type="ECO:0000313" key="1">
    <source>
        <dbReference type="EMBL" id="GAX59555.1"/>
    </source>
</evidence>
<keyword evidence="2" id="KW-1185">Reference proteome</keyword>
<dbReference type="OrthoDB" id="9807561at2"/>
<sequence length="82" mass="9283">MSTLIDMPRTACFRNGEIIIYMKSGAELRFPVAKNLRLAKGTARQLNNIEISPFGVHWPDLDEDLSFRGIADGDYGQRRKKA</sequence>
<evidence type="ECO:0008006" key="3">
    <source>
        <dbReference type="Google" id="ProtNLM"/>
    </source>
</evidence>
<dbReference type="Gene3D" id="3.30.2020.40">
    <property type="entry name" value="Uncharacterised protein PF10387, DUF2442"/>
    <property type="match status" value="1"/>
</dbReference>
<dbReference type="EMBL" id="BAOS01000004">
    <property type="protein sequence ID" value="GAX59555.1"/>
    <property type="molecule type" value="Genomic_DNA"/>
</dbReference>
<dbReference type="AlphaFoldDB" id="A0A286TUN2"/>
<protein>
    <recommendedName>
        <fullName evidence="3">DUF2442 domain-containing protein</fullName>
    </recommendedName>
</protein>
<dbReference type="RefSeq" id="WP_096892689.1">
    <property type="nucleotide sequence ID" value="NZ_BAOS01000004.1"/>
</dbReference>